<proteinExistence type="predicted"/>
<reference evidence="1 2" key="1">
    <citation type="journal article" date="2022" name="DNA Res.">
        <title>Chromosomal-level genome assembly of the orchid tree Bauhinia variegata (Leguminosae; Cercidoideae) supports the allotetraploid origin hypothesis of Bauhinia.</title>
        <authorList>
            <person name="Zhong Y."/>
            <person name="Chen Y."/>
            <person name="Zheng D."/>
            <person name="Pang J."/>
            <person name="Liu Y."/>
            <person name="Luo S."/>
            <person name="Meng S."/>
            <person name="Qian L."/>
            <person name="Wei D."/>
            <person name="Dai S."/>
            <person name="Zhou R."/>
        </authorList>
    </citation>
    <scope>NUCLEOTIDE SEQUENCE [LARGE SCALE GENOMIC DNA]</scope>
    <source>
        <strain evidence="1">BV-YZ2020</strain>
    </source>
</reference>
<name>A0ACB9PZ65_BAUVA</name>
<organism evidence="1 2">
    <name type="scientific">Bauhinia variegata</name>
    <name type="common">Purple orchid tree</name>
    <name type="synonym">Phanera variegata</name>
    <dbReference type="NCBI Taxonomy" id="167791"/>
    <lineage>
        <taxon>Eukaryota</taxon>
        <taxon>Viridiplantae</taxon>
        <taxon>Streptophyta</taxon>
        <taxon>Embryophyta</taxon>
        <taxon>Tracheophyta</taxon>
        <taxon>Spermatophyta</taxon>
        <taxon>Magnoliopsida</taxon>
        <taxon>eudicotyledons</taxon>
        <taxon>Gunneridae</taxon>
        <taxon>Pentapetalae</taxon>
        <taxon>rosids</taxon>
        <taxon>fabids</taxon>
        <taxon>Fabales</taxon>
        <taxon>Fabaceae</taxon>
        <taxon>Cercidoideae</taxon>
        <taxon>Cercideae</taxon>
        <taxon>Bauhiniinae</taxon>
        <taxon>Bauhinia</taxon>
    </lineage>
</organism>
<gene>
    <name evidence="1" type="ORF">L6164_002904</name>
</gene>
<dbReference type="Proteomes" id="UP000828941">
    <property type="component" value="Chromosome 2"/>
</dbReference>
<protein>
    <submittedName>
        <fullName evidence="1">Uncharacterized protein</fullName>
    </submittedName>
</protein>
<dbReference type="EMBL" id="CM039427">
    <property type="protein sequence ID" value="KAI4353995.1"/>
    <property type="molecule type" value="Genomic_DNA"/>
</dbReference>
<evidence type="ECO:0000313" key="1">
    <source>
        <dbReference type="EMBL" id="KAI4353995.1"/>
    </source>
</evidence>
<evidence type="ECO:0000313" key="2">
    <source>
        <dbReference type="Proteomes" id="UP000828941"/>
    </source>
</evidence>
<comment type="caution">
    <text evidence="1">The sequence shown here is derived from an EMBL/GenBank/DDBJ whole genome shotgun (WGS) entry which is preliminary data.</text>
</comment>
<accession>A0ACB9PZ65</accession>
<keyword evidence="2" id="KW-1185">Reference proteome</keyword>
<sequence>MRREIDKKMYEPRKALQKKDWESFKRFFQEDKKFLLEPFDLAGSTAIHITAIYKQPQLLKELLQMLSPRDRWHALRRKNDLQSNLLHVVDTSVEVAEVVLNCAEQLLLPPDDEIDEREMEEKELPLLEIRNLMGETPIYRAAIDGNLELLKYLTKKVADLEKHFHRKKDKVSILHSAVVAQRFEVALWLLKLDKKRLGGKLANEKDENGCTCLQLLSTMSPVFRSGTQLGIVKQFIYDYFLPEYKYHEDEVDASTNDHIPTSDIEKGENSIKPHISVLSRIDSAIWNRLSNKWDGIRRLMKNKKKNMLAEQLANDLAIEDDSWRKNFIHEQKTPNILPAILRSKVSTLGKQSQPNREKEQTEQSSHSNSEYTPLLLAAASGIVEIVDKLLKLYPEVIDHERKQSLAPSWEHRVLQKATKAGIAFQLQDELRWFHRVEKMLPSYLIIHCNDDHLTAEDHFNEQHGEMLKEARQWIKDTSQSCSTVAVLVATVVFTAAYTIPGGNDERGVPIFLSSPIFLFFTIMDVVALASSLASVVMFLSILTSPFEMQDFRNSLPRKLSVGFGFLFISLITTMLAFSATILLTIRLEKTKLTSTLVYSAAFFPVAVFGLFEFPFDMAANGISEMMKKLWKVLPSSFKKSKSSKVVKKKNIENTDDHM</sequence>